<keyword evidence="5" id="KW-0378">Hydrolase</keyword>
<dbReference type="Proteomes" id="UP001595530">
    <property type="component" value="Unassembled WGS sequence"/>
</dbReference>
<keyword evidence="3" id="KW-0479">Metal-binding</keyword>
<gene>
    <name evidence="5" type="ORF">ACFOFO_09375</name>
</gene>
<dbReference type="RefSeq" id="WP_390325962.1">
    <property type="nucleotide sequence ID" value="NZ_JBHRTP010000024.1"/>
</dbReference>
<organism evidence="5 6">
    <name type="scientific">Undibacterium arcticum</name>
    <dbReference type="NCBI Taxonomy" id="1762892"/>
    <lineage>
        <taxon>Bacteria</taxon>
        <taxon>Pseudomonadati</taxon>
        <taxon>Pseudomonadota</taxon>
        <taxon>Betaproteobacteria</taxon>
        <taxon>Burkholderiales</taxon>
        <taxon>Oxalobacteraceae</taxon>
        <taxon>Undibacterium</taxon>
    </lineage>
</organism>
<dbReference type="InterPro" id="IPR011234">
    <property type="entry name" value="Fumarylacetoacetase-like_C"/>
</dbReference>
<dbReference type="PANTHER" id="PTHR42796">
    <property type="entry name" value="FUMARYLACETOACETATE HYDROLASE DOMAIN-CONTAINING PROTEIN 2A-RELATED"/>
    <property type="match status" value="1"/>
</dbReference>
<dbReference type="InterPro" id="IPR051121">
    <property type="entry name" value="FAH"/>
</dbReference>
<dbReference type="GO" id="GO:0016787">
    <property type="term" value="F:hydrolase activity"/>
    <property type="evidence" value="ECO:0007669"/>
    <property type="project" value="UniProtKB-KW"/>
</dbReference>
<evidence type="ECO:0000313" key="5">
    <source>
        <dbReference type="EMBL" id="MFC3108169.1"/>
    </source>
</evidence>
<comment type="cofactor">
    <cofactor evidence="1">
        <name>Mg(2+)</name>
        <dbReference type="ChEBI" id="CHEBI:18420"/>
    </cofactor>
</comment>
<reference evidence="6" key="1">
    <citation type="journal article" date="2019" name="Int. J. Syst. Evol. Microbiol.">
        <title>The Global Catalogue of Microorganisms (GCM) 10K type strain sequencing project: providing services to taxonomists for standard genome sequencing and annotation.</title>
        <authorList>
            <consortium name="The Broad Institute Genomics Platform"/>
            <consortium name="The Broad Institute Genome Sequencing Center for Infectious Disease"/>
            <person name="Wu L."/>
            <person name="Ma J."/>
        </authorList>
    </citation>
    <scope>NUCLEOTIDE SEQUENCE [LARGE SCALE GENOMIC DNA]</scope>
    <source>
        <strain evidence="6">KCTC 42986</strain>
    </source>
</reference>
<evidence type="ECO:0000259" key="4">
    <source>
        <dbReference type="Pfam" id="PF01557"/>
    </source>
</evidence>
<dbReference type="Gene3D" id="3.90.850.10">
    <property type="entry name" value="Fumarylacetoacetase-like, C-terminal domain"/>
    <property type="match status" value="1"/>
</dbReference>
<protein>
    <submittedName>
        <fullName evidence="5">Fumarylacetoacetate hydrolase family protein</fullName>
    </submittedName>
</protein>
<evidence type="ECO:0000313" key="6">
    <source>
        <dbReference type="Proteomes" id="UP001595530"/>
    </source>
</evidence>
<evidence type="ECO:0000256" key="1">
    <source>
        <dbReference type="ARBA" id="ARBA00001946"/>
    </source>
</evidence>
<comment type="similarity">
    <text evidence="2">Belongs to the FAH family.</text>
</comment>
<sequence length="282" mass="30547">MKLVRYGRPGKEKPGLIDEEGKLRDLSGVIDDIGALQLSDKALAKLAKIKEASLPLVRGNPRFGVPIAQVGKIIGLGLNYSDHAKEAGMPIPKEPIIFMKAITSLSGPDDDVVLPKGSKKADWEVELGVVIGTQAKYVSVKDALLHVAGYCVVNDLSEREFQLERGPQWDKGKGCDTFGPVGPWLVTRDEVMNPQRLDLYLDVNGERMQGGSTRTMIFSVAQIVSYLSQFMTLMPGDIICTGTPPGVGMAMQPPRYLQPGDQITLGIAGLGEQQQAVVAHRK</sequence>
<comment type="caution">
    <text evidence="5">The sequence shown here is derived from an EMBL/GenBank/DDBJ whole genome shotgun (WGS) entry which is preliminary data.</text>
</comment>
<dbReference type="EMBL" id="JBHRTP010000024">
    <property type="protein sequence ID" value="MFC3108169.1"/>
    <property type="molecule type" value="Genomic_DNA"/>
</dbReference>
<dbReference type="PANTHER" id="PTHR42796:SF4">
    <property type="entry name" value="FUMARYLACETOACETATE HYDROLASE DOMAIN-CONTAINING PROTEIN 2A"/>
    <property type="match status" value="1"/>
</dbReference>
<proteinExistence type="inferred from homology"/>
<feature type="domain" description="Fumarylacetoacetase-like C-terminal" evidence="4">
    <location>
        <begin position="72"/>
        <end position="278"/>
    </location>
</feature>
<dbReference type="Pfam" id="PF01557">
    <property type="entry name" value="FAA_hydrolase"/>
    <property type="match status" value="1"/>
</dbReference>
<dbReference type="SUPFAM" id="SSF56529">
    <property type="entry name" value="FAH"/>
    <property type="match status" value="1"/>
</dbReference>
<keyword evidence="6" id="KW-1185">Reference proteome</keyword>
<name>A0ABV7EZR4_9BURK</name>
<dbReference type="InterPro" id="IPR036663">
    <property type="entry name" value="Fumarylacetoacetase_C_sf"/>
</dbReference>
<evidence type="ECO:0000256" key="2">
    <source>
        <dbReference type="ARBA" id="ARBA00010211"/>
    </source>
</evidence>
<accession>A0ABV7EZR4</accession>
<evidence type="ECO:0000256" key="3">
    <source>
        <dbReference type="ARBA" id="ARBA00022723"/>
    </source>
</evidence>